<name>A0A0A9TU45_ARUDO</name>
<proteinExistence type="predicted"/>
<accession>A0A0A9TU45</accession>
<sequence>MTSNSTYRSSKKCSNSKN</sequence>
<protein>
    <submittedName>
        <fullName evidence="1">Uncharacterized protein</fullName>
    </submittedName>
</protein>
<organism evidence="1">
    <name type="scientific">Arundo donax</name>
    <name type="common">Giant reed</name>
    <name type="synonym">Donax arundinaceus</name>
    <dbReference type="NCBI Taxonomy" id="35708"/>
    <lineage>
        <taxon>Eukaryota</taxon>
        <taxon>Viridiplantae</taxon>
        <taxon>Streptophyta</taxon>
        <taxon>Embryophyta</taxon>
        <taxon>Tracheophyta</taxon>
        <taxon>Spermatophyta</taxon>
        <taxon>Magnoliopsida</taxon>
        <taxon>Liliopsida</taxon>
        <taxon>Poales</taxon>
        <taxon>Poaceae</taxon>
        <taxon>PACMAD clade</taxon>
        <taxon>Arundinoideae</taxon>
        <taxon>Arundineae</taxon>
        <taxon>Arundo</taxon>
    </lineage>
</organism>
<reference evidence="1" key="2">
    <citation type="journal article" date="2015" name="Data Brief">
        <title>Shoot transcriptome of the giant reed, Arundo donax.</title>
        <authorList>
            <person name="Barrero R.A."/>
            <person name="Guerrero F.D."/>
            <person name="Moolhuijzen P."/>
            <person name="Goolsby J.A."/>
            <person name="Tidwell J."/>
            <person name="Bellgard S.E."/>
            <person name="Bellgard M.I."/>
        </authorList>
    </citation>
    <scope>NUCLEOTIDE SEQUENCE</scope>
    <source>
        <tissue evidence="1">Shoot tissue taken approximately 20 cm above the soil surface</tissue>
    </source>
</reference>
<dbReference type="EMBL" id="GBRH01174389">
    <property type="protein sequence ID" value="JAE23507.1"/>
    <property type="molecule type" value="Transcribed_RNA"/>
</dbReference>
<evidence type="ECO:0000313" key="1">
    <source>
        <dbReference type="EMBL" id="JAE23507.1"/>
    </source>
</evidence>
<reference evidence="1" key="1">
    <citation type="submission" date="2014-09" db="EMBL/GenBank/DDBJ databases">
        <authorList>
            <person name="Magalhaes I.L.F."/>
            <person name="Oliveira U."/>
            <person name="Santos F.R."/>
            <person name="Vidigal T.H.D.A."/>
            <person name="Brescovit A.D."/>
            <person name="Santos A.J."/>
        </authorList>
    </citation>
    <scope>NUCLEOTIDE SEQUENCE</scope>
    <source>
        <tissue evidence="1">Shoot tissue taken approximately 20 cm above the soil surface</tissue>
    </source>
</reference>
<dbReference type="AlphaFoldDB" id="A0A0A9TU45"/>